<dbReference type="HAMAP" id="MF_01517">
    <property type="entry name" value="Malate_dehydrog_2"/>
    <property type="match status" value="1"/>
</dbReference>
<dbReference type="Pfam" id="PF00056">
    <property type="entry name" value="Ldh_1_N"/>
    <property type="match status" value="1"/>
</dbReference>
<dbReference type="InterPro" id="IPR001557">
    <property type="entry name" value="L-lactate/malate_DH"/>
</dbReference>
<feature type="binding site" evidence="4">
    <location>
        <position position="105"/>
    </location>
    <ligand>
        <name>NAD(+)</name>
        <dbReference type="ChEBI" id="CHEBI:57540"/>
    </ligand>
</feature>
<keyword evidence="8" id="KW-1185">Reference proteome</keyword>
<dbReference type="EC" id="1.1.1.37" evidence="4"/>
<dbReference type="SUPFAM" id="SSF51735">
    <property type="entry name" value="NAD(P)-binding Rossmann-fold domains"/>
    <property type="match status" value="1"/>
</dbReference>
<gene>
    <name evidence="4 7" type="primary">mdh</name>
    <name evidence="7" type="ORF">SIID45300_00607</name>
</gene>
<comment type="catalytic activity">
    <reaction evidence="4">
        <text>(S)-malate + NAD(+) = oxaloacetate + NADH + H(+)</text>
        <dbReference type="Rhea" id="RHEA:21432"/>
        <dbReference type="ChEBI" id="CHEBI:15378"/>
        <dbReference type="ChEBI" id="CHEBI:15589"/>
        <dbReference type="ChEBI" id="CHEBI:16452"/>
        <dbReference type="ChEBI" id="CHEBI:57540"/>
        <dbReference type="ChEBI" id="CHEBI:57945"/>
        <dbReference type="EC" id="1.1.1.37"/>
    </reaction>
</comment>
<evidence type="ECO:0000256" key="1">
    <source>
        <dbReference type="ARBA" id="ARBA00003966"/>
    </source>
</evidence>
<comment type="caution">
    <text evidence="7">The sequence shown here is derived from an EMBL/GenBank/DDBJ whole genome shotgun (WGS) entry which is preliminary data.</text>
</comment>
<dbReference type="NCBIfam" id="NF003916">
    <property type="entry name" value="PRK05442.1"/>
    <property type="match status" value="1"/>
</dbReference>
<dbReference type="RefSeq" id="WP_420904013.1">
    <property type="nucleotide sequence ID" value="NZ_BAAFGK010000002.1"/>
</dbReference>
<feature type="domain" description="Lactate/malate dehydrogenase C-terminal" evidence="6">
    <location>
        <begin position="155"/>
        <end position="321"/>
    </location>
</feature>
<evidence type="ECO:0000313" key="8">
    <source>
        <dbReference type="Proteomes" id="UP001628193"/>
    </source>
</evidence>
<dbReference type="Gene3D" id="3.90.110.10">
    <property type="entry name" value="Lactate dehydrogenase/glycoside hydrolase, family 4, C-terminal"/>
    <property type="match status" value="1"/>
</dbReference>
<dbReference type="Proteomes" id="UP001628193">
    <property type="component" value="Unassembled WGS sequence"/>
</dbReference>
<proteinExistence type="inferred from homology"/>
<dbReference type="InterPro" id="IPR015955">
    <property type="entry name" value="Lactate_DH/Glyco_Ohase_4_C"/>
</dbReference>
<dbReference type="InterPro" id="IPR022383">
    <property type="entry name" value="Lactate/malate_DH_C"/>
</dbReference>
<name>A0ABQ0C5Z2_9PROT</name>
<keyword evidence="3 4" id="KW-0560">Oxidoreductase</keyword>
<dbReference type="Gene3D" id="3.40.50.720">
    <property type="entry name" value="NAD(P)-binding Rossmann-like Domain"/>
    <property type="match status" value="1"/>
</dbReference>
<dbReference type="GO" id="GO:0030060">
    <property type="term" value="F:L-malate dehydrogenase (NAD+) activity"/>
    <property type="evidence" value="ECO:0007669"/>
    <property type="project" value="UniProtKB-EC"/>
</dbReference>
<feature type="active site" description="Proton acceptor" evidence="4">
    <location>
        <position position="185"/>
    </location>
</feature>
<evidence type="ECO:0000256" key="2">
    <source>
        <dbReference type="ARBA" id="ARBA00009613"/>
    </source>
</evidence>
<dbReference type="PANTHER" id="PTHR23382">
    <property type="entry name" value="MALATE DEHYDROGENASE"/>
    <property type="match status" value="1"/>
</dbReference>
<dbReference type="InterPro" id="IPR036291">
    <property type="entry name" value="NAD(P)-bd_dom_sf"/>
</dbReference>
<reference evidence="7 8" key="2">
    <citation type="submission" date="2024-09" db="EMBL/GenBank/DDBJ databases">
        <title>Draft genome sequence of Candidatus Magnetaquicoccaceae bacterium FCR-1.</title>
        <authorList>
            <person name="Shimoshige H."/>
            <person name="Shimamura S."/>
            <person name="Taoka A."/>
            <person name="Kobayashi H."/>
            <person name="Maekawa T."/>
        </authorList>
    </citation>
    <scope>NUCLEOTIDE SEQUENCE [LARGE SCALE GENOMIC DNA]</scope>
    <source>
        <strain evidence="7 8">FCR-1</strain>
    </source>
</reference>
<feature type="binding site" evidence="4">
    <location>
        <position position="92"/>
    </location>
    <ligand>
        <name>substrate</name>
    </ligand>
</feature>
<comment type="function">
    <text evidence="1 4">Catalyzes the reversible oxidation of malate to oxaloacetate.</text>
</comment>
<keyword evidence="4" id="KW-0520">NAD</keyword>
<feature type="binding site" evidence="4">
    <location>
        <begin position="11"/>
        <end position="17"/>
    </location>
    <ligand>
        <name>NAD(+)</name>
        <dbReference type="ChEBI" id="CHEBI:57540"/>
    </ligand>
</feature>
<feature type="domain" description="Lactate/malate dehydrogenase N-terminal" evidence="5">
    <location>
        <begin position="5"/>
        <end position="149"/>
    </location>
</feature>
<reference evidence="7 8" key="1">
    <citation type="submission" date="2024-05" db="EMBL/GenBank/DDBJ databases">
        <authorList>
            <consortium name="Candidatus Magnetaquicoccaceae bacterium FCR-1 genome sequencing consortium"/>
            <person name="Shimoshige H."/>
            <person name="Shimamura S."/>
            <person name="Taoka A."/>
            <person name="Kobayashi H."/>
            <person name="Maekawa T."/>
        </authorList>
    </citation>
    <scope>NUCLEOTIDE SEQUENCE [LARGE SCALE GENOMIC DNA]</scope>
    <source>
        <strain evidence="7 8">FCR-1</strain>
    </source>
</reference>
<dbReference type="InterPro" id="IPR001236">
    <property type="entry name" value="Lactate/malate_DH_N"/>
</dbReference>
<feature type="binding site" evidence="4">
    <location>
        <position position="112"/>
    </location>
    <ligand>
        <name>NAD(+)</name>
        <dbReference type="ChEBI" id="CHEBI:57540"/>
    </ligand>
</feature>
<dbReference type="SUPFAM" id="SSF56327">
    <property type="entry name" value="LDH C-terminal domain-like"/>
    <property type="match status" value="1"/>
</dbReference>
<dbReference type="CDD" id="cd01338">
    <property type="entry name" value="MDH_chloroplast-like"/>
    <property type="match status" value="1"/>
</dbReference>
<dbReference type="NCBIfam" id="TIGR01759">
    <property type="entry name" value="MalateDH-SF1"/>
    <property type="match status" value="1"/>
</dbReference>
<keyword evidence="4" id="KW-0816">Tricarboxylic acid cycle</keyword>
<dbReference type="PIRSF" id="PIRSF000102">
    <property type="entry name" value="Lac_mal_DH"/>
    <property type="match status" value="1"/>
</dbReference>
<comment type="similarity">
    <text evidence="2 4">Belongs to the LDH/MDH superfamily. MDH type 2 family.</text>
</comment>
<evidence type="ECO:0000313" key="7">
    <source>
        <dbReference type="EMBL" id="GAB0056301.1"/>
    </source>
</evidence>
<evidence type="ECO:0000259" key="6">
    <source>
        <dbReference type="Pfam" id="PF02866"/>
    </source>
</evidence>
<feature type="binding site" evidence="4">
    <location>
        <begin position="128"/>
        <end position="130"/>
    </location>
    <ligand>
        <name>NAD(+)</name>
        <dbReference type="ChEBI" id="CHEBI:57540"/>
    </ligand>
</feature>
<feature type="binding site" evidence="4">
    <location>
        <position position="98"/>
    </location>
    <ligand>
        <name>substrate</name>
    </ligand>
</feature>
<dbReference type="EMBL" id="BAAFGK010000002">
    <property type="protein sequence ID" value="GAB0056301.1"/>
    <property type="molecule type" value="Genomic_DNA"/>
</dbReference>
<accession>A0ABQ0C5Z2</accession>
<evidence type="ECO:0000256" key="3">
    <source>
        <dbReference type="ARBA" id="ARBA00023002"/>
    </source>
</evidence>
<protein>
    <recommendedName>
        <fullName evidence="4">Malate dehydrogenase</fullName>
        <ecNumber evidence="4">1.1.1.37</ecNumber>
    </recommendedName>
</protein>
<feature type="binding site" evidence="4">
    <location>
        <position position="130"/>
    </location>
    <ligand>
        <name>substrate</name>
    </ligand>
</feature>
<feature type="binding site" evidence="4">
    <location>
        <position position="160"/>
    </location>
    <ligand>
        <name>substrate</name>
    </ligand>
</feature>
<dbReference type="Pfam" id="PF02866">
    <property type="entry name" value="Ldh_1_C"/>
    <property type="match status" value="1"/>
</dbReference>
<evidence type="ECO:0000259" key="5">
    <source>
        <dbReference type="Pfam" id="PF00056"/>
    </source>
</evidence>
<evidence type="ECO:0000256" key="4">
    <source>
        <dbReference type="HAMAP-Rule" id="MF_01517"/>
    </source>
</evidence>
<sequence length="324" mass="34702">MADPVRVAVTGAAGQIAYSAIFRLASGAVFGPDRPVHLKLLEITPAMKVCEAVMMELDDCAFPTLASVEGTDQAEVAFDGVNAALLIGSRPRGPGMERADLIRVNGPIFVGQGKALNRAASDVRVVVVGNPCNTNCLIAMSNSDVPKDRFGAMMRLDYNRAKTMLANKAGVTVNDVTRLAVWGNHSNNQYPDFENALIKGRPLTEVITDEAWLKDTFVPDVQNRGAVVIKARGASSAASGAIAALDHLVSFGAPTPADDWFVAAVQSAGQYGVDPGLVFGYPLRSDGERWEVVEGLSMSSWGRAKFENVLNELRQEREVVKDLL</sequence>
<dbReference type="InterPro" id="IPR010945">
    <property type="entry name" value="Malate_DH_type2"/>
</dbReference>
<organism evidence="7 8">
    <name type="scientific">Candidatus Magnetaquiglobus chichijimensis</name>
    <dbReference type="NCBI Taxonomy" id="3141448"/>
    <lineage>
        <taxon>Bacteria</taxon>
        <taxon>Pseudomonadati</taxon>
        <taxon>Pseudomonadota</taxon>
        <taxon>Magnetococcia</taxon>
        <taxon>Magnetococcales</taxon>
        <taxon>Candidatus Magnetaquicoccaceae</taxon>
        <taxon>Candidatus Magnetaquiglobus</taxon>
    </lineage>
</organism>